<evidence type="ECO:0000313" key="1">
    <source>
        <dbReference type="EMBL" id="MCM6776127.1"/>
    </source>
</evidence>
<gene>
    <name evidence="1" type="ORF">NDR86_21825</name>
</gene>
<keyword evidence="2" id="KW-1185">Reference proteome</keyword>
<dbReference type="EMBL" id="JAMRXG010000009">
    <property type="protein sequence ID" value="MCM6776127.1"/>
    <property type="molecule type" value="Genomic_DNA"/>
</dbReference>
<evidence type="ECO:0008006" key="3">
    <source>
        <dbReference type="Google" id="ProtNLM"/>
    </source>
</evidence>
<proteinExistence type="predicted"/>
<reference evidence="1" key="1">
    <citation type="submission" date="2022-06" db="EMBL/GenBank/DDBJ databases">
        <title>Novel species in genus nocardia.</title>
        <authorList>
            <person name="Li F."/>
        </authorList>
    </citation>
    <scope>NUCLEOTIDE SEQUENCE</scope>
    <source>
        <strain evidence="1">CDC141</strain>
    </source>
</reference>
<evidence type="ECO:0000313" key="2">
    <source>
        <dbReference type="Proteomes" id="UP001139157"/>
    </source>
</evidence>
<organism evidence="1 2">
    <name type="scientific">Nocardia pulmonis</name>
    <dbReference type="NCBI Taxonomy" id="2951408"/>
    <lineage>
        <taxon>Bacteria</taxon>
        <taxon>Bacillati</taxon>
        <taxon>Actinomycetota</taxon>
        <taxon>Actinomycetes</taxon>
        <taxon>Mycobacteriales</taxon>
        <taxon>Nocardiaceae</taxon>
        <taxon>Nocardia</taxon>
    </lineage>
</organism>
<dbReference type="RefSeq" id="WP_251914436.1">
    <property type="nucleotide sequence ID" value="NZ_JAMRXG010000009.1"/>
</dbReference>
<protein>
    <recommendedName>
        <fullName evidence="3">Excreted virulence factor EspC (Type VII ESX diderm)</fullName>
    </recommendedName>
</protein>
<accession>A0A9X2E890</accession>
<dbReference type="Proteomes" id="UP001139157">
    <property type="component" value="Unassembled WGS sequence"/>
</dbReference>
<comment type="caution">
    <text evidence="1">The sequence shown here is derived from an EMBL/GenBank/DDBJ whole genome shotgun (WGS) entry which is preliminary data.</text>
</comment>
<dbReference type="AlphaFoldDB" id="A0A9X2E890"/>
<sequence length="101" mass="9987">MDVAGLQGIAGDLKWSAQAVNDSARRVFGAAQSFDATCAGRAYSVQGGRVATALEGVALRLFAWANCVDDTGGALSTAAAGITGVDQSVGAAVQSAAAVRV</sequence>
<name>A0A9X2E890_9NOCA</name>